<accession>A0AAV5IT44</accession>
<dbReference type="Pfam" id="PF03732">
    <property type="entry name" value="Retrotrans_gag"/>
    <property type="match status" value="1"/>
</dbReference>
<protein>
    <recommendedName>
        <fullName evidence="1">Retrotransposon gag domain-containing protein</fullName>
    </recommendedName>
</protein>
<dbReference type="InterPro" id="IPR005162">
    <property type="entry name" value="Retrotrans_gag_dom"/>
</dbReference>
<evidence type="ECO:0000313" key="2">
    <source>
        <dbReference type="EMBL" id="GKV01947.1"/>
    </source>
</evidence>
<dbReference type="PANTHER" id="PTHR33223:SF10">
    <property type="entry name" value="AMINOTRANSFERASE-LIKE PLANT MOBILE DOMAIN-CONTAINING PROTEIN"/>
    <property type="match status" value="1"/>
</dbReference>
<feature type="domain" description="Retrotransposon gag" evidence="1">
    <location>
        <begin position="33"/>
        <end position="124"/>
    </location>
</feature>
<evidence type="ECO:0000313" key="3">
    <source>
        <dbReference type="Proteomes" id="UP001054252"/>
    </source>
</evidence>
<sequence>MVALIIVDLGIGVFIPRTNLGALQNALDALMCKIFPSTLRGNAWTWYYSLQPNLISSYAELVAYFATKFSSRRLIRKTTSKLMRVIKREGESLKNYMNRFNDVVLEIGSFNQAVRLATIIQGLKHEKFRDNLIKHSSATFNEVNERSYKFIQAEEYALSGKPAWSKEVRPPTWRDEGQNKKRFKTAQNRGPFPTKVDRPTLSTPQPLTKQITWTLFTLLRSQILMQIKKKMELRRPPPMQSSLASRDHSRYCDFHQDHGHTTKECNNLKFELEGLACKGMLNDYISNKD</sequence>
<gene>
    <name evidence="2" type="ORF">SLEP1_g14453</name>
</gene>
<keyword evidence="3" id="KW-1185">Reference proteome</keyword>
<reference evidence="2 3" key="1">
    <citation type="journal article" date="2021" name="Commun. Biol.">
        <title>The genome of Shorea leprosula (Dipterocarpaceae) highlights the ecological relevance of drought in aseasonal tropical rainforests.</title>
        <authorList>
            <person name="Ng K.K.S."/>
            <person name="Kobayashi M.J."/>
            <person name="Fawcett J.A."/>
            <person name="Hatakeyama M."/>
            <person name="Paape T."/>
            <person name="Ng C.H."/>
            <person name="Ang C.C."/>
            <person name="Tnah L.H."/>
            <person name="Lee C.T."/>
            <person name="Nishiyama T."/>
            <person name="Sese J."/>
            <person name="O'Brien M.J."/>
            <person name="Copetti D."/>
            <person name="Mohd Noor M.I."/>
            <person name="Ong R.C."/>
            <person name="Putra M."/>
            <person name="Sireger I.Z."/>
            <person name="Indrioko S."/>
            <person name="Kosugi Y."/>
            <person name="Izuno A."/>
            <person name="Isagi Y."/>
            <person name="Lee S.L."/>
            <person name="Shimizu K.K."/>
        </authorList>
    </citation>
    <scope>NUCLEOTIDE SEQUENCE [LARGE SCALE GENOMIC DNA]</scope>
    <source>
        <strain evidence="2">214</strain>
    </source>
</reference>
<proteinExistence type="predicted"/>
<organism evidence="2 3">
    <name type="scientific">Rubroshorea leprosula</name>
    <dbReference type="NCBI Taxonomy" id="152421"/>
    <lineage>
        <taxon>Eukaryota</taxon>
        <taxon>Viridiplantae</taxon>
        <taxon>Streptophyta</taxon>
        <taxon>Embryophyta</taxon>
        <taxon>Tracheophyta</taxon>
        <taxon>Spermatophyta</taxon>
        <taxon>Magnoliopsida</taxon>
        <taxon>eudicotyledons</taxon>
        <taxon>Gunneridae</taxon>
        <taxon>Pentapetalae</taxon>
        <taxon>rosids</taxon>
        <taxon>malvids</taxon>
        <taxon>Malvales</taxon>
        <taxon>Dipterocarpaceae</taxon>
        <taxon>Rubroshorea</taxon>
    </lineage>
</organism>
<comment type="caution">
    <text evidence="2">The sequence shown here is derived from an EMBL/GenBank/DDBJ whole genome shotgun (WGS) entry which is preliminary data.</text>
</comment>
<name>A0AAV5IT44_9ROSI</name>
<dbReference type="AlphaFoldDB" id="A0AAV5IT44"/>
<dbReference type="PANTHER" id="PTHR33223">
    <property type="entry name" value="CCHC-TYPE DOMAIN-CONTAINING PROTEIN"/>
    <property type="match status" value="1"/>
</dbReference>
<dbReference type="Proteomes" id="UP001054252">
    <property type="component" value="Unassembled WGS sequence"/>
</dbReference>
<evidence type="ECO:0000259" key="1">
    <source>
        <dbReference type="Pfam" id="PF03732"/>
    </source>
</evidence>
<dbReference type="EMBL" id="BPVZ01000018">
    <property type="protein sequence ID" value="GKV01947.1"/>
    <property type="molecule type" value="Genomic_DNA"/>
</dbReference>